<organism evidence="7 8">
    <name type="scientific">Actinoplanes aureus</name>
    <dbReference type="NCBI Taxonomy" id="2792083"/>
    <lineage>
        <taxon>Bacteria</taxon>
        <taxon>Bacillati</taxon>
        <taxon>Actinomycetota</taxon>
        <taxon>Actinomycetes</taxon>
        <taxon>Micromonosporales</taxon>
        <taxon>Micromonosporaceae</taxon>
        <taxon>Actinoplanes</taxon>
    </lineage>
</organism>
<keyword evidence="8" id="KW-1185">Reference proteome</keyword>
<dbReference type="GO" id="GO:0016020">
    <property type="term" value="C:membrane"/>
    <property type="evidence" value="ECO:0007669"/>
    <property type="project" value="UniProtKB-SubCell"/>
</dbReference>
<dbReference type="Proteomes" id="UP000598146">
    <property type="component" value="Unassembled WGS sequence"/>
</dbReference>
<feature type="transmembrane region" description="Helical" evidence="6">
    <location>
        <begin position="126"/>
        <end position="146"/>
    </location>
</feature>
<evidence type="ECO:0000256" key="3">
    <source>
        <dbReference type="ARBA" id="ARBA00022989"/>
    </source>
</evidence>
<dbReference type="GO" id="GO:0055085">
    <property type="term" value="P:transmembrane transport"/>
    <property type="evidence" value="ECO:0007669"/>
    <property type="project" value="InterPro"/>
</dbReference>
<name>A0A931C9Z0_9ACTN</name>
<evidence type="ECO:0000256" key="6">
    <source>
        <dbReference type="SAM" id="Phobius"/>
    </source>
</evidence>
<keyword evidence="3 6" id="KW-1133">Transmembrane helix</keyword>
<evidence type="ECO:0000313" key="7">
    <source>
        <dbReference type="EMBL" id="MBG0563497.1"/>
    </source>
</evidence>
<keyword evidence="2 6" id="KW-0812">Transmembrane</keyword>
<evidence type="ECO:0000256" key="2">
    <source>
        <dbReference type="ARBA" id="ARBA00022692"/>
    </source>
</evidence>
<comment type="caution">
    <text evidence="7">The sequence shown here is derived from an EMBL/GenBank/DDBJ whole genome shotgun (WGS) entry which is preliminary data.</text>
</comment>
<accession>A0A931C9Z0</accession>
<reference evidence="7" key="1">
    <citation type="submission" date="2020-11" db="EMBL/GenBank/DDBJ databases">
        <title>Isolation and identification of active actinomycetes.</title>
        <authorList>
            <person name="Sun X."/>
        </authorList>
    </citation>
    <scope>NUCLEOTIDE SEQUENCE</scope>
    <source>
        <strain evidence="7">NEAU-A11</strain>
    </source>
</reference>
<feature type="transmembrane region" description="Helical" evidence="6">
    <location>
        <begin position="177"/>
        <end position="197"/>
    </location>
</feature>
<feature type="compositionally biased region" description="Low complexity" evidence="5">
    <location>
        <begin position="246"/>
        <end position="263"/>
    </location>
</feature>
<evidence type="ECO:0000256" key="5">
    <source>
        <dbReference type="SAM" id="MobiDB-lite"/>
    </source>
</evidence>
<dbReference type="RefSeq" id="WP_196415288.1">
    <property type="nucleotide sequence ID" value="NZ_JADQTO010000008.1"/>
</dbReference>
<protein>
    <recommendedName>
        <fullName evidence="9">DUF2567 domain-containing protein</fullName>
    </recommendedName>
</protein>
<feature type="transmembrane region" description="Helical" evidence="6">
    <location>
        <begin position="45"/>
        <end position="69"/>
    </location>
</feature>
<evidence type="ECO:0008006" key="9">
    <source>
        <dbReference type="Google" id="ProtNLM"/>
    </source>
</evidence>
<feature type="region of interest" description="Disordered" evidence="5">
    <location>
        <begin position="243"/>
        <end position="295"/>
    </location>
</feature>
<evidence type="ECO:0000256" key="4">
    <source>
        <dbReference type="ARBA" id="ARBA00023136"/>
    </source>
</evidence>
<evidence type="ECO:0000256" key="1">
    <source>
        <dbReference type="ARBA" id="ARBA00004141"/>
    </source>
</evidence>
<gene>
    <name evidence="7" type="ORF">I4J89_18780</name>
</gene>
<feature type="transmembrane region" description="Helical" evidence="6">
    <location>
        <begin position="99"/>
        <end position="119"/>
    </location>
</feature>
<dbReference type="InterPro" id="IPR000515">
    <property type="entry name" value="MetI-like"/>
</dbReference>
<feature type="region of interest" description="Disordered" evidence="5">
    <location>
        <begin position="202"/>
        <end position="226"/>
    </location>
</feature>
<keyword evidence="4 6" id="KW-0472">Membrane</keyword>
<dbReference type="EMBL" id="JADQTO010000008">
    <property type="protein sequence ID" value="MBG0563497.1"/>
    <property type="molecule type" value="Genomic_DNA"/>
</dbReference>
<comment type="subcellular location">
    <subcellularLocation>
        <location evidence="1">Membrane</location>
        <topology evidence="1">Multi-pass membrane protein</topology>
    </subcellularLocation>
</comment>
<dbReference type="CDD" id="cd06261">
    <property type="entry name" value="TM_PBP2"/>
    <property type="match status" value="1"/>
</dbReference>
<sequence>MHPSEEPSGPSCVPEPPYDPGRPGRWSVRSWGIQHGSHRPWRRTLTVAALTTAVISALGVPLGLLWAWLAPGVPVIDIGDSGVVVNDPSPEQYVAADGWFTLLGLAFGILVAVAAWLILRRDRGPFLLAGVVLGASLAGHYVAPFIGELIGRGDYDQWRATAARGATYLAPPEVHSLGPTLVPAFAAAIVLTLLAGWSNDPDLDHPGAQPGYGPNHPGLPGYPTYDSYDASGNLGAPASYDLASYDPAHGRPAAGDPADPATGHSPYPNEAVQAPAPNGNGFSSEPAPQDPNRPA</sequence>
<dbReference type="AlphaFoldDB" id="A0A931C9Z0"/>
<proteinExistence type="predicted"/>
<feature type="region of interest" description="Disordered" evidence="5">
    <location>
        <begin position="1"/>
        <end position="21"/>
    </location>
</feature>
<evidence type="ECO:0000313" key="8">
    <source>
        <dbReference type="Proteomes" id="UP000598146"/>
    </source>
</evidence>